<gene>
    <name evidence="2" type="ORF">BEWA_046320</name>
</gene>
<dbReference type="AlphaFoldDB" id="L1LAG9"/>
<proteinExistence type="predicted"/>
<dbReference type="Proteomes" id="UP000031512">
    <property type="component" value="Unassembled WGS sequence"/>
</dbReference>
<comment type="caution">
    <text evidence="2">The sequence shown here is derived from an EMBL/GenBank/DDBJ whole genome shotgun (WGS) entry which is preliminary data.</text>
</comment>
<dbReference type="VEuPathDB" id="PiroplasmaDB:BEWA_046320"/>
<name>L1LAG9_THEEQ</name>
<evidence type="ECO:0000256" key="1">
    <source>
        <dbReference type="SAM" id="SignalP"/>
    </source>
</evidence>
<dbReference type="RefSeq" id="XP_004831620.1">
    <property type="nucleotide sequence ID" value="XM_004831563.1"/>
</dbReference>
<evidence type="ECO:0000313" key="3">
    <source>
        <dbReference type="Proteomes" id="UP000031512"/>
    </source>
</evidence>
<sequence length="297" mass="33114">MDFSWVFLFLASVHICGHVGCIETRGGTEGRYAGPEAIKLDVAKKPSVRYFDSKDVTVDGLNFKGYEPKLNVNVTAVLHSSSTLLNIEAPRRLKNVQISDQEGVNLLVITTSGYGCESLFFEFRDLTYANITKGAFESRIEELKLPEGAQTTEESQSITAFDLENTSMNSLRIIKDSFSGISSVSYNLKTPVRTVRSNGTVIWFGSDGTCSLVETFSDGKETLLKILVKTVLLAGQKPDETYAMYFITTGDNKWRRMYEQEFDERLENMKVEGVEGSNGSIELEDTFSVLQLTHVVE</sequence>
<evidence type="ECO:0000313" key="2">
    <source>
        <dbReference type="EMBL" id="EKX72168.1"/>
    </source>
</evidence>
<feature type="chain" id="PRO_5003952386" evidence="1">
    <location>
        <begin position="22"/>
        <end position="297"/>
    </location>
</feature>
<dbReference type="GeneID" id="15805009"/>
<accession>L1LAG9</accession>
<keyword evidence="3" id="KW-1185">Reference proteome</keyword>
<organism evidence="2 3">
    <name type="scientific">Theileria equi strain WA</name>
    <dbReference type="NCBI Taxonomy" id="1537102"/>
    <lineage>
        <taxon>Eukaryota</taxon>
        <taxon>Sar</taxon>
        <taxon>Alveolata</taxon>
        <taxon>Apicomplexa</taxon>
        <taxon>Aconoidasida</taxon>
        <taxon>Piroplasmida</taxon>
        <taxon>Theileriidae</taxon>
        <taxon>Theileria</taxon>
    </lineage>
</organism>
<keyword evidence="1" id="KW-0732">Signal</keyword>
<reference evidence="2 3" key="1">
    <citation type="journal article" date="2012" name="BMC Genomics">
        <title>Comparative genomic analysis and phylogenetic position of Theileria equi.</title>
        <authorList>
            <person name="Kappmeyer L.S."/>
            <person name="Thiagarajan M."/>
            <person name="Herndon D.R."/>
            <person name="Ramsay J.D."/>
            <person name="Caler E."/>
            <person name="Djikeng A."/>
            <person name="Gillespie J.J."/>
            <person name="Lau A.O."/>
            <person name="Roalson E.H."/>
            <person name="Silva J.C."/>
            <person name="Silva M.G."/>
            <person name="Suarez C.E."/>
            <person name="Ueti M.W."/>
            <person name="Nene V.M."/>
            <person name="Mealey R.H."/>
            <person name="Knowles D.P."/>
            <person name="Brayton K.A."/>
        </authorList>
    </citation>
    <scope>NUCLEOTIDE SEQUENCE [LARGE SCALE GENOMIC DNA]</scope>
    <source>
        <strain evidence="2 3">WA</strain>
    </source>
</reference>
<feature type="signal peptide" evidence="1">
    <location>
        <begin position="1"/>
        <end position="21"/>
    </location>
</feature>
<protein>
    <submittedName>
        <fullName evidence="2">Signal peptide containing protein</fullName>
    </submittedName>
</protein>
<dbReference type="EMBL" id="ACOU01000007">
    <property type="protein sequence ID" value="EKX72168.1"/>
    <property type="molecule type" value="Genomic_DNA"/>
</dbReference>
<dbReference type="KEGG" id="beq:BEWA_046320"/>